<dbReference type="EMBL" id="FOFA01000014">
    <property type="protein sequence ID" value="SER34178.1"/>
    <property type="molecule type" value="Genomic_DNA"/>
</dbReference>
<dbReference type="PANTHER" id="PTHR43689">
    <property type="entry name" value="HYDROLASE"/>
    <property type="match status" value="1"/>
</dbReference>
<dbReference type="PANTHER" id="PTHR43689:SF8">
    <property type="entry name" value="ALPHA_BETA-HYDROLASES SUPERFAMILY PROTEIN"/>
    <property type="match status" value="1"/>
</dbReference>
<evidence type="ECO:0000259" key="1">
    <source>
        <dbReference type="Pfam" id="PF12697"/>
    </source>
</evidence>
<protein>
    <submittedName>
        <fullName evidence="2">Pimeloyl-ACP methyl ester carboxylesterase</fullName>
    </submittedName>
</protein>
<accession>A0A1H9NE24</accession>
<reference evidence="3" key="1">
    <citation type="submission" date="2016-10" db="EMBL/GenBank/DDBJ databases">
        <authorList>
            <person name="Varghese N."/>
            <person name="Submissions S."/>
        </authorList>
    </citation>
    <scope>NUCLEOTIDE SEQUENCE [LARGE SCALE GENOMIC DNA]</scope>
    <source>
        <strain evidence="3">CGMCC 4.6856</strain>
    </source>
</reference>
<dbReference type="SUPFAM" id="SSF53474">
    <property type="entry name" value="alpha/beta-Hydrolases"/>
    <property type="match status" value="1"/>
</dbReference>
<dbReference type="Pfam" id="PF12697">
    <property type="entry name" value="Abhydrolase_6"/>
    <property type="match status" value="1"/>
</dbReference>
<evidence type="ECO:0000313" key="2">
    <source>
        <dbReference type="EMBL" id="SER34178.1"/>
    </source>
</evidence>
<dbReference type="GO" id="GO:0003824">
    <property type="term" value="F:catalytic activity"/>
    <property type="evidence" value="ECO:0007669"/>
    <property type="project" value="UniProtKB-ARBA"/>
</dbReference>
<dbReference type="InterPro" id="IPR029058">
    <property type="entry name" value="AB_hydrolase_fold"/>
</dbReference>
<dbReference type="InterPro" id="IPR000073">
    <property type="entry name" value="AB_hydrolase_1"/>
</dbReference>
<sequence>MSEHVTQHVTTSRGDEVAYDRLGEGPSVVLVAGAGSLRGEAPVVATAELAAEQGVSVVVPDRLGRGGSPAEGSLDLDREVEALRAVIAAEGGSAVLCGHSSGCSISLYALAAGLPVAGLVLWEAPLAAPAAHVDAWVGGLEQRIDAGELEAAQEWYMRDMPPEWLAGAKASPAWPAIYAGVVSLRADGQSLRWTTGQLESGALRDAVDVPVLAVYGSSTQHVMVQAANRVRSVLPQTEVREVAGANHVWDPAAFAPVLATFTRACLPG</sequence>
<dbReference type="AlphaFoldDB" id="A0A1H9NE24"/>
<dbReference type="Gene3D" id="3.40.50.1820">
    <property type="entry name" value="alpha/beta hydrolase"/>
    <property type="match status" value="1"/>
</dbReference>
<organism evidence="2 3">
    <name type="scientific">Microlunatus flavus</name>
    <dbReference type="NCBI Taxonomy" id="1036181"/>
    <lineage>
        <taxon>Bacteria</taxon>
        <taxon>Bacillati</taxon>
        <taxon>Actinomycetota</taxon>
        <taxon>Actinomycetes</taxon>
        <taxon>Propionibacteriales</taxon>
        <taxon>Propionibacteriaceae</taxon>
        <taxon>Microlunatus</taxon>
    </lineage>
</organism>
<proteinExistence type="predicted"/>
<dbReference type="STRING" id="1036181.SAMN05421756_1144"/>
<gene>
    <name evidence="2" type="ORF">SAMN05421756_1144</name>
</gene>
<name>A0A1H9NE24_9ACTN</name>
<keyword evidence="3" id="KW-1185">Reference proteome</keyword>
<evidence type="ECO:0000313" key="3">
    <source>
        <dbReference type="Proteomes" id="UP000198504"/>
    </source>
</evidence>
<dbReference type="Proteomes" id="UP000198504">
    <property type="component" value="Unassembled WGS sequence"/>
</dbReference>
<dbReference type="RefSeq" id="WP_170854270.1">
    <property type="nucleotide sequence ID" value="NZ_FOFA01000014.1"/>
</dbReference>
<feature type="domain" description="AB hydrolase-1" evidence="1">
    <location>
        <begin position="28"/>
        <end position="255"/>
    </location>
</feature>